<comment type="caution">
    <text evidence="1">The sequence shown here is derived from an EMBL/GenBank/DDBJ whole genome shotgun (WGS) entry which is preliminary data.</text>
</comment>
<gene>
    <name evidence="1" type="ORF">JVT61DRAFT_8637</name>
</gene>
<accession>A0A8I2YW05</accession>
<dbReference type="InterPro" id="IPR036465">
    <property type="entry name" value="vWFA_dom_sf"/>
</dbReference>
<protein>
    <submittedName>
        <fullName evidence="1">Uncharacterized protein</fullName>
    </submittedName>
</protein>
<keyword evidence="2" id="KW-1185">Reference proteome</keyword>
<name>A0A8I2YW05_9AGAM</name>
<dbReference type="SUPFAM" id="SSF53300">
    <property type="entry name" value="vWA-like"/>
    <property type="match status" value="1"/>
</dbReference>
<dbReference type="EMBL" id="JAGFBS010000003">
    <property type="protein sequence ID" value="KAG6380484.1"/>
    <property type="molecule type" value="Genomic_DNA"/>
</dbReference>
<organism evidence="1 2">
    <name type="scientific">Boletus reticuloceps</name>
    <dbReference type="NCBI Taxonomy" id="495285"/>
    <lineage>
        <taxon>Eukaryota</taxon>
        <taxon>Fungi</taxon>
        <taxon>Dikarya</taxon>
        <taxon>Basidiomycota</taxon>
        <taxon>Agaricomycotina</taxon>
        <taxon>Agaricomycetes</taxon>
        <taxon>Agaricomycetidae</taxon>
        <taxon>Boletales</taxon>
        <taxon>Boletineae</taxon>
        <taxon>Boletaceae</taxon>
        <taxon>Boletoideae</taxon>
        <taxon>Boletus</taxon>
    </lineage>
</organism>
<dbReference type="OrthoDB" id="1729737at2759"/>
<proteinExistence type="predicted"/>
<sequence>MDARREGDEEGSTIAMQLTLVPKFQAPKIPSQEYIFIIDRSGSMSNTPIETAKRTLIMLLRLTAYRADYIQYIQLWQQSYKPMAE</sequence>
<evidence type="ECO:0000313" key="2">
    <source>
        <dbReference type="Proteomes" id="UP000683000"/>
    </source>
</evidence>
<dbReference type="Proteomes" id="UP000683000">
    <property type="component" value="Unassembled WGS sequence"/>
</dbReference>
<dbReference type="AlphaFoldDB" id="A0A8I2YW05"/>
<evidence type="ECO:0000313" key="1">
    <source>
        <dbReference type="EMBL" id="KAG6380484.1"/>
    </source>
</evidence>
<reference evidence="1" key="1">
    <citation type="submission" date="2021-03" db="EMBL/GenBank/DDBJ databases">
        <title>Evolutionary innovations through gain and loss of genes in the ectomycorrhizal Boletales.</title>
        <authorList>
            <person name="Wu G."/>
            <person name="Miyauchi S."/>
            <person name="Morin E."/>
            <person name="Yang Z.-L."/>
            <person name="Xu J."/>
            <person name="Martin F.M."/>
        </authorList>
    </citation>
    <scope>NUCLEOTIDE SEQUENCE</scope>
    <source>
        <strain evidence="1">BR01</strain>
    </source>
</reference>